<organism evidence="2 4">
    <name type="scientific">Adineta steineri</name>
    <dbReference type="NCBI Taxonomy" id="433720"/>
    <lineage>
        <taxon>Eukaryota</taxon>
        <taxon>Metazoa</taxon>
        <taxon>Spiralia</taxon>
        <taxon>Gnathifera</taxon>
        <taxon>Rotifera</taxon>
        <taxon>Eurotatoria</taxon>
        <taxon>Bdelloidea</taxon>
        <taxon>Adinetida</taxon>
        <taxon>Adinetidae</taxon>
        <taxon>Adineta</taxon>
    </lineage>
</organism>
<dbReference type="Proteomes" id="UP000663860">
    <property type="component" value="Unassembled WGS sequence"/>
</dbReference>
<reference evidence="2" key="1">
    <citation type="submission" date="2021-02" db="EMBL/GenBank/DDBJ databases">
        <authorList>
            <person name="Nowell W R."/>
        </authorList>
    </citation>
    <scope>NUCLEOTIDE SEQUENCE</scope>
</reference>
<evidence type="ECO:0000313" key="2">
    <source>
        <dbReference type="EMBL" id="CAF0725611.1"/>
    </source>
</evidence>
<proteinExistence type="predicted"/>
<feature type="region of interest" description="Disordered" evidence="1">
    <location>
        <begin position="44"/>
        <end position="131"/>
    </location>
</feature>
<dbReference type="AlphaFoldDB" id="A0A813MNY6"/>
<feature type="compositionally biased region" description="Polar residues" evidence="1">
    <location>
        <begin position="219"/>
        <end position="229"/>
    </location>
</feature>
<dbReference type="Proteomes" id="UP000663868">
    <property type="component" value="Unassembled WGS sequence"/>
</dbReference>
<feature type="compositionally biased region" description="Polar residues" evidence="1">
    <location>
        <begin position="94"/>
        <end position="103"/>
    </location>
</feature>
<dbReference type="EMBL" id="CAJNOE010000011">
    <property type="protein sequence ID" value="CAF0725611.1"/>
    <property type="molecule type" value="Genomic_DNA"/>
</dbReference>
<sequence length="291" mass="32281">MQPYPTNAAMPVRFMVPPGYRQPYPPFVNPNYDRYALNPAGAYRPQGITRPVNYPPSYGPGGYPQGNNAPTQSVGTQPAGTQPAPRQQAPMQPNTVRPANTVTGAKPGTAKKGFFNPFGNKKKDSIATIPEAKTPVGKKEFKDTAFTIDPDGTKNDSIRGLVSNDDINNLLKHKGTKVKVKKIYRITKTKPEEIDDSSDDDVKTKSKPAPPPPPPVQRPRSSSTDSYCSQCDKMSSHVYDDCPICRAQLQQQQVHVYDDCPQCRAEAQRQTHVYDDCPECRAEWARRQGYQ</sequence>
<feature type="compositionally biased region" description="Pro residues" evidence="1">
    <location>
        <begin position="208"/>
        <end position="217"/>
    </location>
</feature>
<feature type="region of interest" description="Disordered" evidence="1">
    <location>
        <begin position="183"/>
        <end position="229"/>
    </location>
</feature>
<comment type="caution">
    <text evidence="2">The sequence shown here is derived from an EMBL/GenBank/DDBJ whole genome shotgun (WGS) entry which is preliminary data.</text>
</comment>
<evidence type="ECO:0000313" key="3">
    <source>
        <dbReference type="EMBL" id="CAF4004172.1"/>
    </source>
</evidence>
<protein>
    <submittedName>
        <fullName evidence="2">Uncharacterized protein</fullName>
    </submittedName>
</protein>
<name>A0A813MNY6_9BILA</name>
<evidence type="ECO:0000256" key="1">
    <source>
        <dbReference type="SAM" id="MobiDB-lite"/>
    </source>
</evidence>
<evidence type="ECO:0000313" key="4">
    <source>
        <dbReference type="Proteomes" id="UP000663860"/>
    </source>
</evidence>
<feature type="compositionally biased region" description="Polar residues" evidence="1">
    <location>
        <begin position="71"/>
        <end position="80"/>
    </location>
</feature>
<feature type="compositionally biased region" description="Low complexity" evidence="1">
    <location>
        <begin position="82"/>
        <end position="93"/>
    </location>
</feature>
<dbReference type="EMBL" id="CAJOBB010002862">
    <property type="protein sequence ID" value="CAF4004172.1"/>
    <property type="molecule type" value="Genomic_DNA"/>
</dbReference>
<accession>A0A813MNY6</accession>
<gene>
    <name evidence="2" type="ORF">IZO911_LOCUS2395</name>
    <name evidence="3" type="ORF">KXQ929_LOCUS28662</name>
</gene>